<evidence type="ECO:0000313" key="7">
    <source>
        <dbReference type="Proteomes" id="UP001172083"/>
    </source>
</evidence>
<keyword evidence="3 5" id="KW-1133">Transmembrane helix</keyword>
<dbReference type="Proteomes" id="UP001172083">
    <property type="component" value="Unassembled WGS sequence"/>
</dbReference>
<gene>
    <name evidence="6" type="ORF">QQ020_13835</name>
</gene>
<reference evidence="6" key="1">
    <citation type="submission" date="2023-06" db="EMBL/GenBank/DDBJ databases">
        <title>Genomic of Agaribacillus aureum.</title>
        <authorList>
            <person name="Wang G."/>
        </authorList>
    </citation>
    <scope>NUCLEOTIDE SEQUENCE</scope>
    <source>
        <strain evidence="6">BMA12</strain>
    </source>
</reference>
<feature type="transmembrane region" description="Helical" evidence="5">
    <location>
        <begin position="6"/>
        <end position="24"/>
    </location>
</feature>
<comment type="subcellular location">
    <subcellularLocation>
        <location evidence="1">Membrane</location>
        <topology evidence="1">Multi-pass membrane protein</topology>
    </subcellularLocation>
</comment>
<dbReference type="Pfam" id="PF07681">
    <property type="entry name" value="DoxX"/>
    <property type="match status" value="1"/>
</dbReference>
<dbReference type="RefSeq" id="WP_346758483.1">
    <property type="nucleotide sequence ID" value="NZ_JAUJEB010000002.1"/>
</dbReference>
<keyword evidence="2 5" id="KW-0812">Transmembrane</keyword>
<accession>A0ABT8L612</accession>
<keyword evidence="7" id="KW-1185">Reference proteome</keyword>
<name>A0ABT8L612_9BACT</name>
<evidence type="ECO:0000256" key="4">
    <source>
        <dbReference type="ARBA" id="ARBA00023136"/>
    </source>
</evidence>
<evidence type="ECO:0000313" key="6">
    <source>
        <dbReference type="EMBL" id="MDN5213143.1"/>
    </source>
</evidence>
<keyword evidence="4 5" id="KW-0472">Membrane</keyword>
<comment type="caution">
    <text evidence="6">The sequence shown here is derived from an EMBL/GenBank/DDBJ whole genome shotgun (WGS) entry which is preliminary data.</text>
</comment>
<proteinExistence type="predicted"/>
<sequence length="144" mass="16165">MRIFKIVMVILRLGLGGLFIYGGIQKFIPKPPRPQTEVSADLPDHVVKIKAYIGGLKQTPYFWPMLGVVELAGGILLVSQYLALLGAVLLMPVIVNIFLFHLFLKPHDTGDLIMTTLYLLANITIIGWYYPSLKATFLNFKTIF</sequence>
<feature type="transmembrane region" description="Helical" evidence="5">
    <location>
        <begin position="84"/>
        <end position="104"/>
    </location>
</feature>
<feature type="transmembrane region" description="Helical" evidence="5">
    <location>
        <begin position="111"/>
        <end position="130"/>
    </location>
</feature>
<feature type="transmembrane region" description="Helical" evidence="5">
    <location>
        <begin position="60"/>
        <end position="78"/>
    </location>
</feature>
<evidence type="ECO:0000256" key="3">
    <source>
        <dbReference type="ARBA" id="ARBA00022989"/>
    </source>
</evidence>
<evidence type="ECO:0000256" key="5">
    <source>
        <dbReference type="SAM" id="Phobius"/>
    </source>
</evidence>
<evidence type="ECO:0000256" key="1">
    <source>
        <dbReference type="ARBA" id="ARBA00004141"/>
    </source>
</evidence>
<evidence type="ECO:0000256" key="2">
    <source>
        <dbReference type="ARBA" id="ARBA00022692"/>
    </source>
</evidence>
<organism evidence="6 7">
    <name type="scientific">Agaribacillus aureus</name>
    <dbReference type="NCBI Taxonomy" id="3051825"/>
    <lineage>
        <taxon>Bacteria</taxon>
        <taxon>Pseudomonadati</taxon>
        <taxon>Bacteroidota</taxon>
        <taxon>Cytophagia</taxon>
        <taxon>Cytophagales</taxon>
        <taxon>Splendidivirgaceae</taxon>
        <taxon>Agaribacillus</taxon>
    </lineage>
</organism>
<dbReference type="InterPro" id="IPR032808">
    <property type="entry name" value="DoxX"/>
</dbReference>
<dbReference type="EMBL" id="JAUJEB010000002">
    <property type="protein sequence ID" value="MDN5213143.1"/>
    <property type="molecule type" value="Genomic_DNA"/>
</dbReference>
<protein>
    <submittedName>
        <fullName evidence="6">DoxX family protein</fullName>
    </submittedName>
</protein>